<evidence type="ECO:0000313" key="1">
    <source>
        <dbReference type="EMBL" id="VFJ50973.1"/>
    </source>
</evidence>
<dbReference type="EMBL" id="CAADFL010000082">
    <property type="protein sequence ID" value="VFK08811.1"/>
    <property type="molecule type" value="Genomic_DNA"/>
</dbReference>
<dbReference type="EMBL" id="CAADFA010000092">
    <property type="protein sequence ID" value="VFJ50973.1"/>
    <property type="molecule type" value="Genomic_DNA"/>
</dbReference>
<proteinExistence type="predicted"/>
<dbReference type="AlphaFoldDB" id="A0A450SEB3"/>
<protein>
    <submittedName>
        <fullName evidence="1">Uncharacterized protein</fullName>
    </submittedName>
</protein>
<gene>
    <name evidence="2" type="ORF">BECKFM1743A_GA0114220_100905</name>
    <name evidence="3" type="ORF">BECKFM1743B_GA0114221_100825</name>
    <name evidence="1" type="ORF">BECKFM1743C_GA0114222_100925</name>
</gene>
<sequence length="64" mass="7358">MQSARNFIRVIIEFSTSMQNGHNNFSSRFSFLLVYIHRNAPPIIANRNGLICVYNDINLGTKSR</sequence>
<reference evidence="1" key="1">
    <citation type="submission" date="2019-02" db="EMBL/GenBank/DDBJ databases">
        <authorList>
            <person name="Gruber-Vodicka R. H."/>
            <person name="Seah K. B. B."/>
        </authorList>
    </citation>
    <scope>NUCLEOTIDE SEQUENCE</scope>
    <source>
        <strain evidence="2">BECK_BZ163</strain>
        <strain evidence="3">BECK_BZ164</strain>
        <strain evidence="1">BECK_BZ165</strain>
    </source>
</reference>
<name>A0A450SEB3_9GAMM</name>
<evidence type="ECO:0000313" key="2">
    <source>
        <dbReference type="EMBL" id="VFJ51047.1"/>
    </source>
</evidence>
<accession>A0A450SEB3</accession>
<organism evidence="1">
    <name type="scientific">Candidatus Kentrum sp. FM</name>
    <dbReference type="NCBI Taxonomy" id="2126340"/>
    <lineage>
        <taxon>Bacteria</taxon>
        <taxon>Pseudomonadati</taxon>
        <taxon>Pseudomonadota</taxon>
        <taxon>Gammaproteobacteria</taxon>
        <taxon>Candidatus Kentrum</taxon>
    </lineage>
</organism>
<dbReference type="EMBL" id="CAADEZ010000090">
    <property type="protein sequence ID" value="VFJ51047.1"/>
    <property type="molecule type" value="Genomic_DNA"/>
</dbReference>
<evidence type="ECO:0000313" key="3">
    <source>
        <dbReference type="EMBL" id="VFK08811.1"/>
    </source>
</evidence>